<dbReference type="RefSeq" id="WP_199032019.1">
    <property type="nucleotide sequence ID" value="NZ_CATZLL010000007.1"/>
</dbReference>
<keyword evidence="5 10" id="KW-0145">Chemotaxis</keyword>
<keyword evidence="7 10" id="KW-0378">Hydrolase</keyword>
<comment type="similarity">
    <text evidence="2 10">Belongs to the CheZ family.</text>
</comment>
<evidence type="ECO:0000256" key="9">
    <source>
        <dbReference type="ARBA" id="ARBA00029599"/>
    </source>
</evidence>
<keyword evidence="13" id="KW-1185">Reference proteome</keyword>
<proteinExistence type="inferred from homology"/>
<feature type="region of interest" description="Disordered" evidence="11">
    <location>
        <begin position="190"/>
        <end position="210"/>
    </location>
</feature>
<evidence type="ECO:0000256" key="2">
    <source>
        <dbReference type="ARBA" id="ARBA00005908"/>
    </source>
</evidence>
<sequence>MSEMHDGAHSGTQAPATEGVDHADMPEMLQRIGHLTRMLRESMRELGLDKGVEKAASAIPDARDRLNYIANMTEQAATRVLNAIDAARPVQDALESDAEALVNRWQSWMDRQLGDEEIRELVGQTNGFLRSVPEKTRDTNQQLMEILMAQDFQDLTGQVIKKVLDVVQLIESQLVGILLENAPEHLRTEASSTSLLNGPQINPDHPDVVGSQEQVDDLLESLGF</sequence>
<evidence type="ECO:0000313" key="12">
    <source>
        <dbReference type="EMBL" id="CAJ0815719.1"/>
    </source>
</evidence>
<dbReference type="Gene3D" id="1.10.287.500">
    <property type="entry name" value="Helix hairpin bin"/>
    <property type="match status" value="1"/>
</dbReference>
<dbReference type="SUPFAM" id="SSF75708">
    <property type="entry name" value="Chemotaxis phosphatase CheZ"/>
    <property type="match status" value="1"/>
</dbReference>
<comment type="caution">
    <text evidence="12">The sequence shown here is derived from an EMBL/GenBank/DDBJ whole genome shotgun (WGS) entry which is preliminary data.</text>
</comment>
<protein>
    <recommendedName>
        <fullName evidence="3 10">Protein phosphatase CheZ</fullName>
        <ecNumber evidence="10">3.1.3.-</ecNumber>
    </recommendedName>
    <alternativeName>
        <fullName evidence="9 10">Chemotaxis protein CheZ</fullName>
    </alternativeName>
</protein>
<gene>
    <name evidence="12" type="primary">cheZ</name>
    <name evidence="12" type="ORF">LMG18101_02680</name>
</gene>
<evidence type="ECO:0000256" key="3">
    <source>
        <dbReference type="ARBA" id="ARBA00018484"/>
    </source>
</evidence>
<dbReference type="Proteomes" id="UP001189757">
    <property type="component" value="Unassembled WGS sequence"/>
</dbReference>
<keyword evidence="8 10" id="KW-0904">Protein phosphatase</keyword>
<comment type="function">
    <text evidence="10">Plays an important role in bacterial chemotaxis signal transduction pathway by accelerating the dephosphorylation of phosphorylated CheY (CheY-P).</text>
</comment>
<dbReference type="NCBIfam" id="NF008368">
    <property type="entry name" value="PRK11166.1"/>
    <property type="match status" value="1"/>
</dbReference>
<dbReference type="PIRSF" id="PIRSF002884">
    <property type="entry name" value="CheZ"/>
    <property type="match status" value="1"/>
</dbReference>
<dbReference type="PANTHER" id="PTHR43693">
    <property type="entry name" value="PROTEIN PHOSPHATASE CHEZ"/>
    <property type="match status" value="1"/>
</dbReference>
<dbReference type="InterPro" id="IPR050992">
    <property type="entry name" value="CheZ_family_phosphatases"/>
</dbReference>
<evidence type="ECO:0000256" key="4">
    <source>
        <dbReference type="ARBA" id="ARBA00022490"/>
    </source>
</evidence>
<evidence type="ECO:0000256" key="1">
    <source>
        <dbReference type="ARBA" id="ARBA00004496"/>
    </source>
</evidence>
<evidence type="ECO:0000256" key="7">
    <source>
        <dbReference type="ARBA" id="ARBA00022801"/>
    </source>
</evidence>
<feature type="region of interest" description="Disordered" evidence="11">
    <location>
        <begin position="1"/>
        <end position="22"/>
    </location>
</feature>
<dbReference type="InterPro" id="IPR007439">
    <property type="entry name" value="Chemotax_Pase_CheZ"/>
</dbReference>
<evidence type="ECO:0000256" key="6">
    <source>
        <dbReference type="ARBA" id="ARBA00022779"/>
    </source>
</evidence>
<feature type="compositionally biased region" description="Polar residues" evidence="11">
    <location>
        <begin position="190"/>
        <end position="200"/>
    </location>
</feature>
<keyword evidence="4 10" id="KW-0963">Cytoplasm</keyword>
<dbReference type="GO" id="GO:0016787">
    <property type="term" value="F:hydrolase activity"/>
    <property type="evidence" value="ECO:0007669"/>
    <property type="project" value="UniProtKB-KW"/>
</dbReference>
<evidence type="ECO:0000256" key="11">
    <source>
        <dbReference type="SAM" id="MobiDB-lite"/>
    </source>
</evidence>
<keyword evidence="6 10" id="KW-0283">Flagellar rotation</keyword>
<evidence type="ECO:0000256" key="5">
    <source>
        <dbReference type="ARBA" id="ARBA00022500"/>
    </source>
</evidence>
<dbReference type="Pfam" id="PF04344">
    <property type="entry name" value="CheZ"/>
    <property type="match status" value="1"/>
</dbReference>
<organism evidence="12 13">
    <name type="scientific">Ralstonia flaminis</name>
    <dbReference type="NCBI Taxonomy" id="3058597"/>
    <lineage>
        <taxon>Bacteria</taxon>
        <taxon>Pseudomonadati</taxon>
        <taxon>Pseudomonadota</taxon>
        <taxon>Betaproteobacteria</taxon>
        <taxon>Burkholderiales</taxon>
        <taxon>Burkholderiaceae</taxon>
        <taxon>Ralstonia</taxon>
    </lineage>
</organism>
<evidence type="ECO:0000256" key="8">
    <source>
        <dbReference type="ARBA" id="ARBA00022912"/>
    </source>
</evidence>
<dbReference type="EMBL" id="CATZLL010000007">
    <property type="protein sequence ID" value="CAJ0815719.1"/>
    <property type="molecule type" value="Genomic_DNA"/>
</dbReference>
<comment type="subcellular location">
    <subcellularLocation>
        <location evidence="1 10">Cytoplasm</location>
    </subcellularLocation>
</comment>
<evidence type="ECO:0000313" key="13">
    <source>
        <dbReference type="Proteomes" id="UP001189757"/>
    </source>
</evidence>
<evidence type="ECO:0000256" key="10">
    <source>
        <dbReference type="PIRNR" id="PIRNR002884"/>
    </source>
</evidence>
<reference evidence="12 13" key="1">
    <citation type="submission" date="2023-07" db="EMBL/GenBank/DDBJ databases">
        <authorList>
            <person name="Peeters C."/>
        </authorList>
    </citation>
    <scope>NUCLEOTIDE SEQUENCE [LARGE SCALE GENOMIC DNA]</scope>
    <source>
        <strain evidence="12 13">LMG 18101</strain>
    </source>
</reference>
<accession>A0ABM9K7T4</accession>
<dbReference type="PANTHER" id="PTHR43693:SF1">
    <property type="entry name" value="PROTEIN PHOSPHATASE CHEZ"/>
    <property type="match status" value="1"/>
</dbReference>
<name>A0ABM9K7T4_9RALS</name>
<dbReference type="EC" id="3.1.3.-" evidence="10"/>
<comment type="subunit">
    <text evidence="10">Homodimer.</text>
</comment>